<gene>
    <name evidence="2" type="ORF">EDC14_102037</name>
</gene>
<dbReference type="RefSeq" id="WP_132015275.1">
    <property type="nucleotide sequence ID" value="NZ_SLUN01000020.1"/>
</dbReference>
<keyword evidence="1" id="KW-1133">Transmembrane helix</keyword>
<feature type="transmembrane region" description="Helical" evidence="1">
    <location>
        <begin position="915"/>
        <end position="935"/>
    </location>
</feature>
<dbReference type="SUPFAM" id="SSF82866">
    <property type="entry name" value="Multidrug efflux transporter AcrB transmembrane domain"/>
    <property type="match status" value="2"/>
</dbReference>
<dbReference type="OrthoDB" id="9757876at2"/>
<dbReference type="EMBL" id="SLUN01000020">
    <property type="protein sequence ID" value="TCL63752.1"/>
    <property type="molecule type" value="Genomic_DNA"/>
</dbReference>
<evidence type="ECO:0000313" key="3">
    <source>
        <dbReference type="Proteomes" id="UP000295008"/>
    </source>
</evidence>
<keyword evidence="1" id="KW-0812">Transmembrane</keyword>
<dbReference type="SUPFAM" id="SSF82693">
    <property type="entry name" value="Multidrug efflux transporter AcrB pore domain, PN1, PN2, PC1 and PC2 subdomains"/>
    <property type="match status" value="3"/>
</dbReference>
<dbReference type="Gene3D" id="3.30.70.1430">
    <property type="entry name" value="Multidrug efflux transporter AcrB pore domain"/>
    <property type="match status" value="2"/>
</dbReference>
<feature type="transmembrane region" description="Helical" evidence="1">
    <location>
        <begin position="858"/>
        <end position="878"/>
    </location>
</feature>
<feature type="transmembrane region" description="Helical" evidence="1">
    <location>
        <begin position="12"/>
        <end position="33"/>
    </location>
</feature>
<dbReference type="InterPro" id="IPR027463">
    <property type="entry name" value="AcrB_DN_DC_subdom"/>
</dbReference>
<feature type="transmembrane region" description="Helical" evidence="1">
    <location>
        <begin position="430"/>
        <end position="450"/>
    </location>
</feature>
<dbReference type="PANTHER" id="PTHR32063">
    <property type="match status" value="1"/>
</dbReference>
<sequence>MQKLIELCVRRPVGVLIFVLFAVTIGAVSLSLVKMDLYPDIDFPAIMVMTTYEGVGPEEIENSITRPLEEAISAVPNVKKVTSTSSQGNSVITAECNYGTDMDFTNLKMRERIDLVKRYLPEDAEDPLIFKMDPAMIPIVFWGMSSPKGLAEATRLAEDKIKPRLERVPGVASVSLSGGLTREIQILLSANKLAFYKIDPTYVKQAIAQENLNLPGGVVREGRNELTVRTLGEFKTVAELQNIKLTLPSGAQVPLQELAEVKDAYHERKQLSRINGDESLMIILMKESDANTVLVTREVRKALSELQGQLGKQVSIHKVFEQAEFIESSLKNVAQNAIMGGLLAVIILFFFLRSFRSTLVISAAIPISIIITFAMIYFSKLTLNLVSMGGLALGVGMLVDNAIVVLESIHRYREEGHNALESAIKGTSEVGLAITASTLTTIIVFAPVLFVEDISAQIFREMAYVVSFSLTASLVVALTVIPTLSAKVMNFIRTPKAASAKLAEEGELRLGKVEWIYRTMLHWAVQHRGKTVLLALLCFILGIVPFFLGIKTEFMPSIGQKEFSVEFELPLGTNLTVTDGMARKIETSLRKMADVEMVYSIIGSSGFGFGGSSEESEKGTVYVTMRKDTKTPMEELLDQARQRVKGLPGVKLKVQESDNGPSGGGAPLVVNIEGPELAVLERLSESIRQIVAKIPGTRDVDTNWQTGRPELRITINRERANAYGLSAAAIGNAIQTAFSGSVASQIRLAGEEYDIFLQFQPHDRQVLADLEKLHLRSGTGAAVPLKEVVNLIPAKGPTQITRENQTRQVQVSAKFVGRDLGKMANLIEQRIRSEVIFPNNYSFSMGGQVKDMQDSNSALLIAFVLAVLFVYMVIAVQYENLIHPLAIMGTLPLSLFGVSWSLFLTGQSLNVTSMIGVIMLAGIVVNNAIVLVDYIETLRSRGLSRREAILKAGPTRLRPVLMTALTTILGLVPLAVGQGDGGMLNASLAVVVIGGLSFCTLLTLVAIPVIYSLLDDLAAWTRRAVFRRTGAAEYHR</sequence>
<dbReference type="Gene3D" id="3.30.2090.10">
    <property type="entry name" value="Multidrug efflux transporter AcrB TolC docking domain, DN and DC subdomains"/>
    <property type="match status" value="2"/>
</dbReference>
<dbReference type="GO" id="GO:0042910">
    <property type="term" value="F:xenobiotic transmembrane transporter activity"/>
    <property type="evidence" value="ECO:0007669"/>
    <property type="project" value="TreeGrafter"/>
</dbReference>
<keyword evidence="1" id="KW-0472">Membrane</keyword>
<reference evidence="2 3" key="1">
    <citation type="submission" date="2019-03" db="EMBL/GenBank/DDBJ databases">
        <title>Genomic Encyclopedia of Type Strains, Phase IV (KMG-IV): sequencing the most valuable type-strain genomes for metagenomic binning, comparative biology and taxonomic classification.</title>
        <authorList>
            <person name="Goeker M."/>
        </authorList>
    </citation>
    <scope>NUCLEOTIDE SEQUENCE [LARGE SCALE GENOMIC DNA]</scope>
    <source>
        <strain evidence="2 3">LX-B</strain>
    </source>
</reference>
<dbReference type="InterPro" id="IPR001036">
    <property type="entry name" value="Acrflvin-R"/>
</dbReference>
<dbReference type="Gene3D" id="1.20.1640.10">
    <property type="entry name" value="Multidrug efflux transporter AcrB transmembrane domain"/>
    <property type="match status" value="2"/>
</dbReference>
<feature type="transmembrane region" description="Helical" evidence="1">
    <location>
        <begin position="988"/>
        <end position="1014"/>
    </location>
</feature>
<dbReference type="Pfam" id="PF00873">
    <property type="entry name" value="ACR_tran"/>
    <property type="match status" value="1"/>
</dbReference>
<feature type="transmembrane region" description="Helical" evidence="1">
    <location>
        <begin position="531"/>
        <end position="550"/>
    </location>
</feature>
<dbReference type="PANTHER" id="PTHR32063:SF0">
    <property type="entry name" value="SWARMING MOTILITY PROTEIN SWRC"/>
    <property type="match status" value="1"/>
</dbReference>
<feature type="transmembrane region" description="Helical" evidence="1">
    <location>
        <begin position="333"/>
        <end position="352"/>
    </location>
</feature>
<feature type="transmembrane region" description="Helical" evidence="1">
    <location>
        <begin position="359"/>
        <end position="379"/>
    </location>
</feature>
<dbReference type="Gene3D" id="3.30.70.1440">
    <property type="entry name" value="Multidrug efflux transporter AcrB pore domain"/>
    <property type="match status" value="1"/>
</dbReference>
<accession>A0A4R1RDX2</accession>
<name>A0A4R1RDX2_HYDET</name>
<feature type="transmembrane region" description="Helical" evidence="1">
    <location>
        <begin position="956"/>
        <end position="976"/>
    </location>
</feature>
<keyword evidence="3" id="KW-1185">Reference proteome</keyword>
<dbReference type="PRINTS" id="PR00702">
    <property type="entry name" value="ACRIFLAVINRP"/>
</dbReference>
<evidence type="ECO:0000256" key="1">
    <source>
        <dbReference type="SAM" id="Phobius"/>
    </source>
</evidence>
<dbReference type="Proteomes" id="UP000295008">
    <property type="component" value="Unassembled WGS sequence"/>
</dbReference>
<evidence type="ECO:0000313" key="2">
    <source>
        <dbReference type="EMBL" id="TCL63752.1"/>
    </source>
</evidence>
<dbReference type="SUPFAM" id="SSF82714">
    <property type="entry name" value="Multidrug efflux transporter AcrB TolC docking domain, DN and DC subdomains"/>
    <property type="match status" value="2"/>
</dbReference>
<dbReference type="GO" id="GO:0005886">
    <property type="term" value="C:plasma membrane"/>
    <property type="evidence" value="ECO:0007669"/>
    <property type="project" value="TreeGrafter"/>
</dbReference>
<comment type="caution">
    <text evidence="2">The sequence shown here is derived from an EMBL/GenBank/DDBJ whole genome shotgun (WGS) entry which is preliminary data.</text>
</comment>
<feature type="transmembrane region" description="Helical" evidence="1">
    <location>
        <begin position="385"/>
        <end position="409"/>
    </location>
</feature>
<dbReference type="Gene3D" id="3.30.70.1320">
    <property type="entry name" value="Multidrug efflux transporter AcrB pore domain like"/>
    <property type="match status" value="1"/>
</dbReference>
<protein>
    <submittedName>
        <fullName evidence="2">HAE1 family hydrophobic/amphiphilic exporter-1</fullName>
    </submittedName>
</protein>
<organism evidence="2 3">
    <name type="scientific">Hydrogenispora ethanolica</name>
    <dbReference type="NCBI Taxonomy" id="1082276"/>
    <lineage>
        <taxon>Bacteria</taxon>
        <taxon>Bacillati</taxon>
        <taxon>Bacillota</taxon>
        <taxon>Hydrogenispora</taxon>
    </lineage>
</organism>
<feature type="transmembrane region" description="Helical" evidence="1">
    <location>
        <begin position="885"/>
        <end position="903"/>
    </location>
</feature>
<proteinExistence type="predicted"/>
<feature type="transmembrane region" description="Helical" evidence="1">
    <location>
        <begin position="462"/>
        <end position="484"/>
    </location>
</feature>
<dbReference type="AlphaFoldDB" id="A0A4R1RDX2"/>